<feature type="transmembrane region" description="Helical" evidence="1">
    <location>
        <begin position="96"/>
        <end position="115"/>
    </location>
</feature>
<feature type="transmembrane region" description="Helical" evidence="1">
    <location>
        <begin position="153"/>
        <end position="182"/>
    </location>
</feature>
<comment type="caution">
    <text evidence="2">The sequence shown here is derived from an EMBL/GenBank/DDBJ whole genome shotgun (WGS) entry which is preliminary data.</text>
</comment>
<keyword evidence="3" id="KW-1185">Reference proteome</keyword>
<proteinExistence type="predicted"/>
<organism evidence="2 3">
    <name type="scientific">Anseongella ginsenosidimutans</name>
    <dbReference type="NCBI Taxonomy" id="496056"/>
    <lineage>
        <taxon>Bacteria</taxon>
        <taxon>Pseudomonadati</taxon>
        <taxon>Bacteroidota</taxon>
        <taxon>Sphingobacteriia</taxon>
        <taxon>Sphingobacteriales</taxon>
        <taxon>Sphingobacteriaceae</taxon>
        <taxon>Anseongella</taxon>
    </lineage>
</organism>
<dbReference type="RefSeq" id="WP_132130035.1">
    <property type="nucleotide sequence ID" value="NZ_CP042432.1"/>
</dbReference>
<sequence>MNDRFSKLLPHLYVVLAFLALSFIYFSPLLNGQELAQSDNIQMKGMSSELVKYKELEGEVPLWTNAMFSGMPSFQIWLEYPSNIASYFIRFWNSLFPNPVHTILLYLLGAYLLFCTMRMKPMLAALGAIAIAFVSYNFIILEAGHSTKAVAVAYFAPIIAGILLALRGRLITGAALTATFLALEIRANHLQMTYYLMLVILVFMAVQLVFAVRNKTFPAFLRSSLVLLGAVVLAVGVNFGSLWVNYEYAKETIRGKSELTAEVTGQESTGGLDKEYAYQWSQGIGESITFFIPNAYGAATNYPVGKNSELYETLVRNNIPPVQAEQITAQPAAIGYATYWGDKTFTSGPYYFGIITLFLFILGLSLVKGPLKWGLLLATVLVVLLSFGRHMQWFSDLFFDYFPLYNKFRAVESILMVAGLTIPLLALIALKQLLDTPETGRKELEKNFRYTLYALGGIYLVLLAVPGLFFSFSSPYDAQRFAQIPFADQLQNALLADRKSMFRMDALRSLVFTAIAGGILWAFLKGKLKTQTVIVLLGIALLADLWTVNKRFLNEEDFVAKSQTEQFFPLRPADQQILQDSTYFRVYDLSARGGAFQSAYASYYHYSIGGYHAAKLHRYQELVDHQIAKGNMNVINMLNTKYFIVPDSASQQIIAHRNPDALGNAWFVNGVRFVADANEEIEALTVAIPRTTAVVDERFRDQIDISKIIQLDSADASIRLTSYHPEKLTYSYESPAERIAVFSEIYYDKGWKAYVDGKEHPYFRANYVLRAMQLPAGKHTVEFRFHPTAYYAGEKVSLVSSILLVLLLGGGIYFGNRRRETA</sequence>
<feature type="transmembrane region" description="Helical" evidence="1">
    <location>
        <begin position="450"/>
        <end position="472"/>
    </location>
</feature>
<dbReference type="Pfam" id="PF09586">
    <property type="entry name" value="YfhO"/>
    <property type="match status" value="1"/>
</dbReference>
<dbReference type="EMBL" id="SMAD01000011">
    <property type="protein sequence ID" value="TCS85608.1"/>
    <property type="molecule type" value="Genomic_DNA"/>
</dbReference>
<dbReference type="PANTHER" id="PTHR38454:SF1">
    <property type="entry name" value="INTEGRAL MEMBRANE PROTEIN"/>
    <property type="match status" value="1"/>
</dbReference>
<evidence type="ECO:0000313" key="3">
    <source>
        <dbReference type="Proteomes" id="UP000295807"/>
    </source>
</evidence>
<feature type="transmembrane region" description="Helical" evidence="1">
    <location>
        <begin position="224"/>
        <end position="246"/>
    </location>
</feature>
<feature type="transmembrane region" description="Helical" evidence="1">
    <location>
        <begin position="122"/>
        <end position="141"/>
    </location>
</feature>
<dbReference type="InterPro" id="IPR018580">
    <property type="entry name" value="Uncharacterised_YfhO"/>
</dbReference>
<feature type="transmembrane region" description="Helical" evidence="1">
    <location>
        <begin position="350"/>
        <end position="367"/>
    </location>
</feature>
<feature type="transmembrane region" description="Helical" evidence="1">
    <location>
        <begin position="410"/>
        <end position="430"/>
    </location>
</feature>
<dbReference type="Proteomes" id="UP000295807">
    <property type="component" value="Unassembled WGS sequence"/>
</dbReference>
<accession>A0A4R3KMN2</accession>
<feature type="transmembrane region" description="Helical" evidence="1">
    <location>
        <begin position="373"/>
        <end position="389"/>
    </location>
</feature>
<feature type="transmembrane region" description="Helical" evidence="1">
    <location>
        <begin position="530"/>
        <end position="548"/>
    </location>
</feature>
<keyword evidence="1" id="KW-1133">Transmembrane helix</keyword>
<dbReference type="OrthoDB" id="9772884at2"/>
<feature type="transmembrane region" description="Helical" evidence="1">
    <location>
        <begin position="12"/>
        <end position="30"/>
    </location>
</feature>
<evidence type="ECO:0000313" key="2">
    <source>
        <dbReference type="EMBL" id="TCS85608.1"/>
    </source>
</evidence>
<keyword evidence="1" id="KW-0812">Transmembrane</keyword>
<dbReference type="AlphaFoldDB" id="A0A4R3KMN2"/>
<evidence type="ECO:0000256" key="1">
    <source>
        <dbReference type="SAM" id="Phobius"/>
    </source>
</evidence>
<reference evidence="2 3" key="1">
    <citation type="submission" date="2019-03" db="EMBL/GenBank/DDBJ databases">
        <title>Genomic Encyclopedia of Type Strains, Phase IV (KMG-IV): sequencing the most valuable type-strain genomes for metagenomic binning, comparative biology and taxonomic classification.</title>
        <authorList>
            <person name="Goeker M."/>
        </authorList>
    </citation>
    <scope>NUCLEOTIDE SEQUENCE [LARGE SCALE GENOMIC DNA]</scope>
    <source>
        <strain evidence="2 3">DSM 21100</strain>
    </source>
</reference>
<gene>
    <name evidence="2" type="ORF">EDD80_11110</name>
</gene>
<name>A0A4R3KMN2_9SPHI</name>
<keyword evidence="1" id="KW-0472">Membrane</keyword>
<feature type="transmembrane region" description="Helical" evidence="1">
    <location>
        <begin position="194"/>
        <end position="212"/>
    </location>
</feature>
<protein>
    <submittedName>
        <fullName evidence="2">Membrane protein YfhO</fullName>
    </submittedName>
</protein>
<feature type="transmembrane region" description="Helical" evidence="1">
    <location>
        <begin position="796"/>
        <end position="815"/>
    </location>
</feature>
<feature type="transmembrane region" description="Helical" evidence="1">
    <location>
        <begin position="506"/>
        <end position="524"/>
    </location>
</feature>
<dbReference type="PANTHER" id="PTHR38454">
    <property type="entry name" value="INTEGRAL MEMBRANE PROTEIN-RELATED"/>
    <property type="match status" value="1"/>
</dbReference>